<comment type="caution">
    <text evidence="2">The sequence shown here is derived from an EMBL/GenBank/DDBJ whole genome shotgun (WGS) entry which is preliminary data.</text>
</comment>
<keyword evidence="1" id="KW-1133">Transmembrane helix</keyword>
<protein>
    <submittedName>
        <fullName evidence="2">Uncharacterized protein</fullName>
    </submittedName>
</protein>
<sequence length="68" mass="7436">MPAIMVVVGVVVGFLVVRNVIGWHAVGVWGNRPWPPMRKFSGCLFGFVCGVGVVVENCIVDASIFWFL</sequence>
<feature type="transmembrane region" description="Helical" evidence="1">
    <location>
        <begin position="42"/>
        <end position="67"/>
    </location>
</feature>
<evidence type="ECO:0000313" key="3">
    <source>
        <dbReference type="Proteomes" id="UP001225576"/>
    </source>
</evidence>
<dbReference type="RefSeq" id="WP_201783186.1">
    <property type="nucleotide sequence ID" value="NZ_CP127099.1"/>
</dbReference>
<keyword evidence="1" id="KW-0812">Transmembrane</keyword>
<dbReference type="AlphaFoldDB" id="A0AAQ3FVJ2"/>
<feature type="transmembrane region" description="Helical" evidence="1">
    <location>
        <begin position="6"/>
        <end position="30"/>
    </location>
</feature>
<name>A0AAQ3FVJ2_9ACTO</name>
<keyword evidence="1" id="KW-0472">Membrane</keyword>
<dbReference type="Proteomes" id="UP001225576">
    <property type="component" value="Unassembled WGS sequence"/>
</dbReference>
<dbReference type="EMBL" id="JASPDQ010000046">
    <property type="protein sequence ID" value="MDK8602808.1"/>
    <property type="molecule type" value="Genomic_DNA"/>
</dbReference>
<organism evidence="2 3">
    <name type="scientific">Trueperella bernardiae</name>
    <dbReference type="NCBI Taxonomy" id="59561"/>
    <lineage>
        <taxon>Bacteria</taxon>
        <taxon>Bacillati</taxon>
        <taxon>Actinomycetota</taxon>
        <taxon>Actinomycetes</taxon>
        <taxon>Actinomycetales</taxon>
        <taxon>Actinomycetaceae</taxon>
        <taxon>Trueperella</taxon>
    </lineage>
</organism>
<reference evidence="2" key="1">
    <citation type="submission" date="2023-05" db="EMBL/GenBank/DDBJ databases">
        <title>Genomic Catalog of Human Bladder Bacteria.</title>
        <authorList>
            <person name="Du J."/>
        </authorList>
    </citation>
    <scope>NUCLEOTIDE SEQUENCE</scope>
    <source>
        <strain evidence="2">UMB1304A</strain>
    </source>
</reference>
<evidence type="ECO:0000256" key="1">
    <source>
        <dbReference type="SAM" id="Phobius"/>
    </source>
</evidence>
<proteinExistence type="predicted"/>
<accession>A0AAQ3FVJ2</accession>
<evidence type="ECO:0000313" key="2">
    <source>
        <dbReference type="EMBL" id="MDK8602808.1"/>
    </source>
</evidence>
<gene>
    <name evidence="2" type="ORF">QP858_10145</name>
</gene>